<dbReference type="Pfam" id="PF13370">
    <property type="entry name" value="Fer4_13"/>
    <property type="match status" value="1"/>
</dbReference>
<keyword evidence="4 6" id="KW-0408">Iron</keyword>
<dbReference type="SUPFAM" id="SSF54862">
    <property type="entry name" value="4Fe-4S ferredoxins"/>
    <property type="match status" value="1"/>
</dbReference>
<evidence type="ECO:0000256" key="4">
    <source>
        <dbReference type="ARBA" id="ARBA00023004"/>
    </source>
</evidence>
<comment type="caution">
    <text evidence="8">The sequence shown here is derived from an EMBL/GenBank/DDBJ whole genome shotgun (WGS) entry which is preliminary data.</text>
</comment>
<dbReference type="PROSITE" id="PS00198">
    <property type="entry name" value="4FE4S_FER_1"/>
    <property type="match status" value="1"/>
</dbReference>
<dbReference type="AlphaFoldDB" id="A0A2H0YLK1"/>
<evidence type="ECO:0000313" key="9">
    <source>
        <dbReference type="Proteomes" id="UP000230088"/>
    </source>
</evidence>
<dbReference type="GO" id="GO:0051536">
    <property type="term" value="F:iron-sulfur cluster binding"/>
    <property type="evidence" value="ECO:0007669"/>
    <property type="project" value="UniProtKB-KW"/>
</dbReference>
<dbReference type="EMBL" id="PEYD01000051">
    <property type="protein sequence ID" value="PIS39296.1"/>
    <property type="molecule type" value="Genomic_DNA"/>
</dbReference>
<dbReference type="Gene3D" id="3.30.70.20">
    <property type="match status" value="1"/>
</dbReference>
<dbReference type="PROSITE" id="PS51379">
    <property type="entry name" value="4FE4S_FER_2"/>
    <property type="match status" value="1"/>
</dbReference>
<organism evidence="8 9">
    <name type="scientific">Candidatus Nealsonbacteria bacterium CG08_land_8_20_14_0_20_38_20</name>
    <dbReference type="NCBI Taxonomy" id="1974705"/>
    <lineage>
        <taxon>Bacteria</taxon>
        <taxon>Candidatus Nealsoniibacteriota</taxon>
    </lineage>
</organism>
<dbReference type="PRINTS" id="PR00352">
    <property type="entry name" value="3FE4SFRDOXIN"/>
</dbReference>
<dbReference type="InterPro" id="IPR017900">
    <property type="entry name" value="4Fe4S_Fe_S_CS"/>
</dbReference>
<keyword evidence="1 6" id="KW-0813">Transport</keyword>
<evidence type="ECO:0000256" key="2">
    <source>
        <dbReference type="ARBA" id="ARBA00022723"/>
    </source>
</evidence>
<dbReference type="PANTHER" id="PTHR36923:SF3">
    <property type="entry name" value="FERREDOXIN"/>
    <property type="match status" value="1"/>
</dbReference>
<proteinExistence type="predicted"/>
<evidence type="ECO:0000256" key="5">
    <source>
        <dbReference type="ARBA" id="ARBA00023014"/>
    </source>
</evidence>
<evidence type="ECO:0000313" key="8">
    <source>
        <dbReference type="EMBL" id="PIS39296.1"/>
    </source>
</evidence>
<dbReference type="InterPro" id="IPR017896">
    <property type="entry name" value="4Fe4S_Fe-S-bd"/>
</dbReference>
<feature type="domain" description="4Fe-4S ferredoxin-type" evidence="7">
    <location>
        <begin position="2"/>
        <end position="30"/>
    </location>
</feature>
<dbReference type="PANTHER" id="PTHR36923">
    <property type="entry name" value="FERREDOXIN"/>
    <property type="match status" value="1"/>
</dbReference>
<dbReference type="InterPro" id="IPR051269">
    <property type="entry name" value="Fe-S_cluster_ET"/>
</dbReference>
<gene>
    <name evidence="8" type="ORF">COT33_02690</name>
</gene>
<reference evidence="9" key="1">
    <citation type="submission" date="2017-09" db="EMBL/GenBank/DDBJ databases">
        <title>Depth-based differentiation of microbial function through sediment-hosted aquifers and enrichment of novel symbionts in the deep terrestrial subsurface.</title>
        <authorList>
            <person name="Probst A.J."/>
            <person name="Ladd B."/>
            <person name="Jarett J.K."/>
            <person name="Geller-Mcgrath D.E."/>
            <person name="Sieber C.M.K."/>
            <person name="Emerson J.B."/>
            <person name="Anantharaman K."/>
            <person name="Thomas B.C."/>
            <person name="Malmstrom R."/>
            <person name="Stieglmeier M."/>
            <person name="Klingl A."/>
            <person name="Woyke T."/>
            <person name="Ryan C.M."/>
            <person name="Banfield J.F."/>
        </authorList>
    </citation>
    <scope>NUCLEOTIDE SEQUENCE [LARGE SCALE GENOMIC DNA]</scope>
</reference>
<dbReference type="InterPro" id="IPR001080">
    <property type="entry name" value="3Fe4S_ferredoxin"/>
</dbReference>
<evidence type="ECO:0000259" key="7">
    <source>
        <dbReference type="PROSITE" id="PS51379"/>
    </source>
</evidence>
<protein>
    <recommendedName>
        <fullName evidence="6">Ferredoxin</fullName>
    </recommendedName>
</protein>
<comment type="function">
    <text evidence="6">Ferredoxins are iron-sulfur proteins that transfer electrons in a wide variety of metabolic reactions.</text>
</comment>
<dbReference type="Proteomes" id="UP000230088">
    <property type="component" value="Unassembled WGS sequence"/>
</dbReference>
<keyword evidence="3 6" id="KW-0249">Electron transport</keyword>
<sequence length="63" mass="6803">MKKVIVDKDKCIGCGLCANLCPEVFEIDEDNKSRVKAGADLEKNEKCAKESIQSCPVTAISGE</sequence>
<keyword evidence="2 6" id="KW-0479">Metal-binding</keyword>
<evidence type="ECO:0000256" key="6">
    <source>
        <dbReference type="RuleBase" id="RU368020"/>
    </source>
</evidence>
<keyword evidence="5 6" id="KW-0411">Iron-sulfur</keyword>
<dbReference type="GO" id="GO:0005506">
    <property type="term" value="F:iron ion binding"/>
    <property type="evidence" value="ECO:0007669"/>
    <property type="project" value="UniProtKB-UniRule"/>
</dbReference>
<evidence type="ECO:0000256" key="1">
    <source>
        <dbReference type="ARBA" id="ARBA00022448"/>
    </source>
</evidence>
<dbReference type="GO" id="GO:0009055">
    <property type="term" value="F:electron transfer activity"/>
    <property type="evidence" value="ECO:0007669"/>
    <property type="project" value="UniProtKB-UniRule"/>
</dbReference>
<name>A0A2H0YLK1_9BACT</name>
<accession>A0A2H0YLK1</accession>
<evidence type="ECO:0000256" key="3">
    <source>
        <dbReference type="ARBA" id="ARBA00022982"/>
    </source>
</evidence>